<keyword evidence="2" id="KW-1185">Reference proteome</keyword>
<proteinExistence type="predicted"/>
<protein>
    <submittedName>
        <fullName evidence="1">Uncharacterized protein</fullName>
    </submittedName>
</protein>
<dbReference type="AlphaFoldDB" id="A0A5B7KAY8"/>
<dbReference type="Proteomes" id="UP000324222">
    <property type="component" value="Unassembled WGS sequence"/>
</dbReference>
<gene>
    <name evidence="1" type="ORF">E2C01_100021</name>
</gene>
<comment type="caution">
    <text evidence="1">The sequence shown here is derived from an EMBL/GenBank/DDBJ whole genome shotgun (WGS) entry which is preliminary data.</text>
</comment>
<dbReference type="EMBL" id="VSRR010140631">
    <property type="protein sequence ID" value="MPD04340.1"/>
    <property type="molecule type" value="Genomic_DNA"/>
</dbReference>
<reference evidence="1 2" key="1">
    <citation type="submission" date="2019-05" db="EMBL/GenBank/DDBJ databases">
        <title>Another draft genome of Portunus trituberculatus and its Hox gene families provides insights of decapod evolution.</title>
        <authorList>
            <person name="Jeong J.-H."/>
            <person name="Song I."/>
            <person name="Kim S."/>
            <person name="Choi T."/>
            <person name="Kim D."/>
            <person name="Ryu S."/>
            <person name="Kim W."/>
        </authorList>
    </citation>
    <scope>NUCLEOTIDE SEQUENCE [LARGE SCALE GENOMIC DNA]</scope>
    <source>
        <tissue evidence="1">Muscle</tissue>
    </source>
</reference>
<name>A0A5B7KAY8_PORTR</name>
<accession>A0A5B7KAY8</accession>
<evidence type="ECO:0000313" key="2">
    <source>
        <dbReference type="Proteomes" id="UP000324222"/>
    </source>
</evidence>
<sequence>MKETKHCDCHFLPRCLLRRQLLFGLPKAAQPLTPDPRQLIPRFVCLPAVCRPSLKTLPNCLK</sequence>
<organism evidence="1 2">
    <name type="scientific">Portunus trituberculatus</name>
    <name type="common">Swimming crab</name>
    <name type="synonym">Neptunus trituberculatus</name>
    <dbReference type="NCBI Taxonomy" id="210409"/>
    <lineage>
        <taxon>Eukaryota</taxon>
        <taxon>Metazoa</taxon>
        <taxon>Ecdysozoa</taxon>
        <taxon>Arthropoda</taxon>
        <taxon>Crustacea</taxon>
        <taxon>Multicrustacea</taxon>
        <taxon>Malacostraca</taxon>
        <taxon>Eumalacostraca</taxon>
        <taxon>Eucarida</taxon>
        <taxon>Decapoda</taxon>
        <taxon>Pleocyemata</taxon>
        <taxon>Brachyura</taxon>
        <taxon>Eubrachyura</taxon>
        <taxon>Portunoidea</taxon>
        <taxon>Portunidae</taxon>
        <taxon>Portuninae</taxon>
        <taxon>Portunus</taxon>
    </lineage>
</organism>
<evidence type="ECO:0000313" key="1">
    <source>
        <dbReference type="EMBL" id="MPD04340.1"/>
    </source>
</evidence>